<dbReference type="AlphaFoldDB" id="A0A183EK13"/>
<dbReference type="WBParaSite" id="GPUH_0002132901-mRNA-1">
    <property type="protein sequence ID" value="GPUH_0002132901-mRNA-1"/>
    <property type="gene ID" value="GPUH_0002132901"/>
</dbReference>
<protein>
    <submittedName>
        <fullName evidence="1">Rab-GAP TBC domain-containing protein</fullName>
    </submittedName>
</protein>
<organism evidence="1">
    <name type="scientific">Gongylonema pulchrum</name>
    <dbReference type="NCBI Taxonomy" id="637853"/>
    <lineage>
        <taxon>Eukaryota</taxon>
        <taxon>Metazoa</taxon>
        <taxon>Ecdysozoa</taxon>
        <taxon>Nematoda</taxon>
        <taxon>Chromadorea</taxon>
        <taxon>Rhabditida</taxon>
        <taxon>Spirurina</taxon>
        <taxon>Spiruromorpha</taxon>
        <taxon>Spiruroidea</taxon>
        <taxon>Gongylonematidae</taxon>
        <taxon>Gongylonema</taxon>
    </lineage>
</organism>
<evidence type="ECO:0000313" key="1">
    <source>
        <dbReference type="WBParaSite" id="GPUH_0002132901-mRNA-1"/>
    </source>
</evidence>
<reference evidence="1" key="1">
    <citation type="submission" date="2016-06" db="UniProtKB">
        <authorList>
            <consortium name="WormBaseParasite"/>
        </authorList>
    </citation>
    <scope>IDENTIFICATION</scope>
</reference>
<name>A0A183EK13_9BILA</name>
<accession>A0A183EK13</accession>
<proteinExistence type="predicted"/>
<sequence length="233" mass="26684">LLVLHPTYSLLLVESDPCCWNRWIRSVKNTENLFNTDGFQMIVGRVFATEDPVIRCRAIKMLMSSGGVTQHIRNPIWDYCADLLKEIDINRYVSITEREVAIYQTEEGKIRDEMRDLYAKCKERIEPLTFAIEGDPLGSAKHVQLMIGVVVPLLRSPLVSSLAHRAFRAFRDAAFQPCEDYLHELILHCSVRVLNSAYTNAAWSEELLATQLERTVALLGGKFLKAFTERWPL</sequence>